<evidence type="ECO:0000256" key="6">
    <source>
        <dbReference type="ARBA" id="ARBA00022801"/>
    </source>
</evidence>
<comment type="similarity">
    <text evidence="1 10">Belongs to the tannase family.</text>
</comment>
<dbReference type="STRING" id="578459.A0A194SBN1"/>
<dbReference type="InterPro" id="IPR011118">
    <property type="entry name" value="Tannase/feruloyl_esterase"/>
</dbReference>
<keyword evidence="3" id="KW-0858">Xylan degradation</keyword>
<sequence>MRPTSALLPLGLAGSTYAAAIKSTSASCSDLWNVAPKLLSNLEVYVAQDYAAGTNFSTPYATPAYPQAVPDMPAFCRFGAYIHTSNSSKVQFEVFLPTADDWSGRFAVVGNGGDAGGVNFPDMWAPLKTYNMAVASTDTGHNGTSGDGTFALNGPETQLDFGYRAVHLTTVYSKAIVKAYYGQAQKKSYWLGCSSGGKQGLKETQMFPEDFDGVVAGAAAQWWTHLNAQTYRVNAIVNNVNSTGYLNTTDYQLIGDLVYKQCDEQDGVKDGIITNPSACQPDLQQLSCDSPGANSTSCLNAEQIVTMYRIWSDYHKETTGDFVFPGFMHGAEGLQGFSVNGSPYGPGPDFFEYQVLNKTEVGSFSANATEMDRLIDIADATDPGMTNAINPNISSFLKHGKLLTYVGLSDGLIPTGSSIWYYEQVRKALGYPADLNDSYRLFTMPGMGHCRGGPGAFNFGGPGQRQLSLGGGSTSATFDAKHDMVLAIIDWVEKGVAPDMIIGAKYVGDDMRNGTAFERPHCVYPKQATYIGGDVNSASSFRCENIA</sequence>
<evidence type="ECO:0000256" key="4">
    <source>
        <dbReference type="ARBA" id="ARBA00022723"/>
    </source>
</evidence>
<keyword evidence="7" id="KW-0106">Calcium</keyword>
<dbReference type="Proteomes" id="UP000053890">
    <property type="component" value="Unassembled WGS sequence"/>
</dbReference>
<evidence type="ECO:0000313" key="12">
    <source>
        <dbReference type="Proteomes" id="UP000053890"/>
    </source>
</evidence>
<dbReference type="AlphaFoldDB" id="A0A194SBN1"/>
<dbReference type="PANTHER" id="PTHR33938">
    <property type="entry name" value="FERULOYL ESTERASE B-RELATED"/>
    <property type="match status" value="1"/>
</dbReference>
<keyword evidence="6 10" id="KW-0378">Hydrolase</keyword>
<organism evidence="11 12">
    <name type="scientific">Rhodotorula graminis (strain WP1)</name>
    <dbReference type="NCBI Taxonomy" id="578459"/>
    <lineage>
        <taxon>Eukaryota</taxon>
        <taxon>Fungi</taxon>
        <taxon>Dikarya</taxon>
        <taxon>Basidiomycota</taxon>
        <taxon>Pucciniomycotina</taxon>
        <taxon>Microbotryomycetes</taxon>
        <taxon>Sporidiobolales</taxon>
        <taxon>Sporidiobolaceae</taxon>
        <taxon>Rhodotorula</taxon>
    </lineage>
</organism>
<dbReference type="EMBL" id="KQ474073">
    <property type="protein sequence ID" value="KPV78138.1"/>
    <property type="molecule type" value="Genomic_DNA"/>
</dbReference>
<dbReference type="Pfam" id="PF07519">
    <property type="entry name" value="Tannase"/>
    <property type="match status" value="2"/>
</dbReference>
<keyword evidence="2" id="KW-0719">Serine esterase</keyword>
<dbReference type="GO" id="GO:0046872">
    <property type="term" value="F:metal ion binding"/>
    <property type="evidence" value="ECO:0007669"/>
    <property type="project" value="UniProtKB-KW"/>
</dbReference>
<evidence type="ECO:0000256" key="3">
    <source>
        <dbReference type="ARBA" id="ARBA00022651"/>
    </source>
</evidence>
<feature type="chain" id="PRO_5008443755" description="Carboxylic ester hydrolase" evidence="10">
    <location>
        <begin position="19"/>
        <end position="547"/>
    </location>
</feature>
<dbReference type="PANTHER" id="PTHR33938:SF15">
    <property type="entry name" value="FERULOYL ESTERASE B-RELATED"/>
    <property type="match status" value="1"/>
</dbReference>
<dbReference type="EC" id="3.1.1.-" evidence="10"/>
<evidence type="ECO:0000256" key="5">
    <source>
        <dbReference type="ARBA" id="ARBA00022729"/>
    </source>
</evidence>
<evidence type="ECO:0000256" key="9">
    <source>
        <dbReference type="ARBA" id="ARBA00034075"/>
    </source>
</evidence>
<dbReference type="GeneID" id="28975874"/>
<evidence type="ECO:0000256" key="10">
    <source>
        <dbReference type="RuleBase" id="RU361238"/>
    </source>
</evidence>
<dbReference type="SUPFAM" id="SSF53474">
    <property type="entry name" value="alpha/beta-Hydrolases"/>
    <property type="match status" value="1"/>
</dbReference>
<dbReference type="RefSeq" id="XP_018274187.1">
    <property type="nucleotide sequence ID" value="XM_018415426.1"/>
</dbReference>
<name>A0A194SBN1_RHOGW</name>
<comment type="catalytic activity">
    <reaction evidence="9">
        <text>feruloyl-polysaccharide + H2O = ferulate + polysaccharide.</text>
        <dbReference type="EC" id="3.1.1.73"/>
    </reaction>
</comment>
<dbReference type="InterPro" id="IPR029058">
    <property type="entry name" value="AB_hydrolase_fold"/>
</dbReference>
<keyword evidence="8" id="KW-1015">Disulfide bond</keyword>
<evidence type="ECO:0000256" key="1">
    <source>
        <dbReference type="ARBA" id="ARBA00006249"/>
    </source>
</evidence>
<feature type="signal peptide" evidence="10">
    <location>
        <begin position="1"/>
        <end position="18"/>
    </location>
</feature>
<evidence type="ECO:0000313" key="11">
    <source>
        <dbReference type="EMBL" id="KPV78138.1"/>
    </source>
</evidence>
<keyword evidence="12" id="KW-1185">Reference proteome</keyword>
<evidence type="ECO:0000256" key="7">
    <source>
        <dbReference type="ARBA" id="ARBA00022837"/>
    </source>
</evidence>
<evidence type="ECO:0000256" key="8">
    <source>
        <dbReference type="ARBA" id="ARBA00023157"/>
    </source>
</evidence>
<gene>
    <name evidence="11" type="ORF">RHOBADRAFT_50647</name>
</gene>
<dbReference type="OMA" id="SHYEANV"/>
<reference evidence="11 12" key="1">
    <citation type="journal article" date="2015" name="Front. Microbiol.">
        <title>Genome sequence of the plant growth promoting endophytic yeast Rhodotorula graminis WP1.</title>
        <authorList>
            <person name="Firrincieli A."/>
            <person name="Otillar R."/>
            <person name="Salamov A."/>
            <person name="Schmutz J."/>
            <person name="Khan Z."/>
            <person name="Redman R.S."/>
            <person name="Fleck N.D."/>
            <person name="Lindquist E."/>
            <person name="Grigoriev I.V."/>
            <person name="Doty S.L."/>
        </authorList>
    </citation>
    <scope>NUCLEOTIDE SEQUENCE [LARGE SCALE GENOMIC DNA]</scope>
    <source>
        <strain evidence="11 12">WP1</strain>
    </source>
</reference>
<keyword evidence="3" id="KW-0624">Polysaccharide degradation</keyword>
<keyword evidence="3" id="KW-0119">Carbohydrate metabolism</keyword>
<keyword evidence="5 10" id="KW-0732">Signal</keyword>
<dbReference type="OrthoDB" id="3039123at2759"/>
<keyword evidence="4" id="KW-0479">Metal-binding</keyword>
<dbReference type="GO" id="GO:0045493">
    <property type="term" value="P:xylan catabolic process"/>
    <property type="evidence" value="ECO:0007669"/>
    <property type="project" value="UniProtKB-KW"/>
</dbReference>
<accession>A0A194SBN1</accession>
<evidence type="ECO:0000256" key="2">
    <source>
        <dbReference type="ARBA" id="ARBA00022487"/>
    </source>
</evidence>
<protein>
    <recommendedName>
        <fullName evidence="10">Carboxylic ester hydrolase</fullName>
        <ecNumber evidence="10">3.1.1.-</ecNumber>
    </recommendedName>
</protein>
<proteinExistence type="inferred from homology"/>
<dbReference type="GO" id="GO:0030600">
    <property type="term" value="F:feruloyl esterase activity"/>
    <property type="evidence" value="ECO:0007669"/>
    <property type="project" value="UniProtKB-EC"/>
</dbReference>